<accession>A0ABV1UIH0</accession>
<feature type="chain" id="PRO_5046710750" evidence="1">
    <location>
        <begin position="28"/>
        <end position="122"/>
    </location>
</feature>
<evidence type="ECO:0000313" key="2">
    <source>
        <dbReference type="EMBL" id="MER6433516.1"/>
    </source>
</evidence>
<keyword evidence="3" id="KW-1185">Reference proteome</keyword>
<organism evidence="2 3">
    <name type="scientific">Streptomyces sp. 900105245</name>
    <dbReference type="NCBI Taxonomy" id="3154379"/>
    <lineage>
        <taxon>Bacteria</taxon>
        <taxon>Bacillati</taxon>
        <taxon>Actinomycetota</taxon>
        <taxon>Actinomycetes</taxon>
        <taxon>Kitasatosporales</taxon>
        <taxon>Streptomycetaceae</taxon>
        <taxon>Streptomyces</taxon>
    </lineage>
</organism>
<dbReference type="Proteomes" id="UP001470023">
    <property type="component" value="Unassembled WGS sequence"/>
</dbReference>
<evidence type="ECO:0000313" key="3">
    <source>
        <dbReference type="Proteomes" id="UP001470023"/>
    </source>
</evidence>
<reference evidence="2 3" key="1">
    <citation type="submission" date="2024-06" db="EMBL/GenBank/DDBJ databases">
        <title>The Natural Products Discovery Center: Release of the First 8490 Sequenced Strains for Exploring Actinobacteria Biosynthetic Diversity.</title>
        <authorList>
            <person name="Kalkreuter E."/>
            <person name="Kautsar S.A."/>
            <person name="Yang D."/>
            <person name="Bader C.D."/>
            <person name="Teijaro C.N."/>
            <person name="Fluegel L."/>
            <person name="Davis C.M."/>
            <person name="Simpson J.R."/>
            <person name="Lauterbach L."/>
            <person name="Steele A.D."/>
            <person name="Gui C."/>
            <person name="Meng S."/>
            <person name="Li G."/>
            <person name="Viehrig K."/>
            <person name="Ye F."/>
            <person name="Su P."/>
            <person name="Kiefer A.F."/>
            <person name="Nichols A."/>
            <person name="Cepeda A.J."/>
            <person name="Yan W."/>
            <person name="Fan B."/>
            <person name="Jiang Y."/>
            <person name="Adhikari A."/>
            <person name="Zheng C.-J."/>
            <person name="Schuster L."/>
            <person name="Cowan T.M."/>
            <person name="Smanski M.J."/>
            <person name="Chevrette M.G."/>
            <person name="De Carvalho L.P.S."/>
            <person name="Shen B."/>
        </authorList>
    </citation>
    <scope>NUCLEOTIDE SEQUENCE [LARGE SCALE GENOMIC DNA]</scope>
    <source>
        <strain evidence="2 3">NPDC001166</strain>
    </source>
</reference>
<name>A0ABV1UIH0_9ACTN</name>
<dbReference type="EMBL" id="JBEPAZ010000061">
    <property type="protein sequence ID" value="MER6433516.1"/>
    <property type="molecule type" value="Genomic_DNA"/>
</dbReference>
<keyword evidence="1" id="KW-0732">Signal</keyword>
<feature type="signal peptide" evidence="1">
    <location>
        <begin position="1"/>
        <end position="27"/>
    </location>
</feature>
<protein>
    <submittedName>
        <fullName evidence="2">Uncharacterized protein</fullName>
    </submittedName>
</protein>
<evidence type="ECO:0000256" key="1">
    <source>
        <dbReference type="SAM" id="SignalP"/>
    </source>
</evidence>
<comment type="caution">
    <text evidence="2">The sequence shown here is derived from an EMBL/GenBank/DDBJ whole genome shotgun (WGS) entry which is preliminary data.</text>
</comment>
<gene>
    <name evidence="2" type="ORF">ABT272_38215</name>
</gene>
<sequence length="122" mass="12461">MKRAISTTLSVTLLSGALMMGGGVASAAPQSQTVAKSSTPVVMVDPREDVQSMCTVYHDKYACATLMGRNKMSKIVKNCLVKAGIGGAAAFVVGRYISKDAAKQIAGKVVVAGAAGCLSSFT</sequence>
<proteinExistence type="predicted"/>
<dbReference type="RefSeq" id="WP_351945778.1">
    <property type="nucleotide sequence ID" value="NZ_JBEOZW010000032.1"/>
</dbReference>